<dbReference type="EMBL" id="GG738919">
    <property type="protein sequence ID" value="EFC37385.1"/>
    <property type="molecule type" value="Genomic_DNA"/>
</dbReference>
<dbReference type="OrthoDB" id="10252229at2759"/>
<dbReference type="GeneID" id="8853733"/>
<feature type="compositionally biased region" description="Acidic residues" evidence="1">
    <location>
        <begin position="407"/>
        <end position="428"/>
    </location>
</feature>
<proteinExistence type="predicted"/>
<dbReference type="OMA" id="HEVENYM"/>
<dbReference type="KEGG" id="ngr:NAEGRDRAFT_81954"/>
<dbReference type="InParanoid" id="D2W0S3"/>
<name>D2W0S3_NAEGR</name>
<evidence type="ECO:0000313" key="3">
    <source>
        <dbReference type="Proteomes" id="UP000006671"/>
    </source>
</evidence>
<evidence type="ECO:0000256" key="1">
    <source>
        <dbReference type="SAM" id="MobiDB-lite"/>
    </source>
</evidence>
<feature type="region of interest" description="Disordered" evidence="1">
    <location>
        <begin position="100"/>
        <end position="125"/>
    </location>
</feature>
<sequence length="909" mass="102076">MPVLEEVQQYAQQNIYELQSRLQGTLQTDVSIVVDWATFEQHIQQDFLPLSYEVLCSWNGFLVLGKIVDSIQSMVDEFGGNARSEIARQLAQVRLQCIANPPPPKPVGKELTTQEKHKQKLEEAENPTKPTIYLRDGALNVLVQLGIGATGVPSFSYVKETLNALFSVSVAYYKGVLEARIAKTKEEIKTEVGDATFDVDIVFDWESFQNAGHMDQALNNMGRWDCWYSLQVLPRAFRWVKSDFNVSQDRLKQSVKRVLFTNAEDDGVEKRYWHSYALLTNGTLELRGVYREWWGYIYSYDITRAVGYGCALDEADEAFEANASLDSDTLDRCVRAVREICSHNAIRYGNLKPILDLSKRKCFPVLDEADTEAVDICLNTYYKEVMCKKKGGKKDDKKDDKKKDDKKEDDDDGDEPVHEEDEENQEEQQEFKEGDKFPETVLKGYNINKTNFRGQVQARLAVITNKALYTFAYDYKKKELTKRRAHRYTFDKLYSTRYGPLKEDLGGVVGGGVAGAVANAAADAMKDLSNYGLKIYTNIITSRKEIFTEKAISKAVKKFVFKVLKFLVDGPLKEAVGSEKEPTVEIPGLPKFNSPAFLLRVASTSLYKDRVEAVASVGGLQEANVAHQLEMAAEMFDTLSETIELDLPNLPNMKLITLLSQICEILEQNVDNMDLNIPSSFTISSLIRNINYAVYSLERAGTNPTLSFDQPKPLPYSEMCGLLKGALEAYKNKADFDNTAVKMLGNGQSFPKIDELVENLTQIGGMPDIQFDPYPPVLVSAILKAIAGYLGKYNLPGFNLLSLNIPGLSIPGLPRINLPSVPLPGILGRLKPPSEPSREEFVVQINNPHKELSKFLSAQFCYLIYAASMADQYPYWPWSPYETSYVGVPVSVISMVYNKSGGKGNKEKK</sequence>
<keyword evidence="3" id="KW-1185">Reference proteome</keyword>
<dbReference type="RefSeq" id="XP_002670129.1">
    <property type="nucleotide sequence ID" value="XM_002670083.1"/>
</dbReference>
<feature type="compositionally biased region" description="Basic and acidic residues" evidence="1">
    <location>
        <begin position="393"/>
        <end position="406"/>
    </location>
</feature>
<reference evidence="2 3" key="1">
    <citation type="journal article" date="2010" name="Cell">
        <title>The genome of Naegleria gruberi illuminates early eukaryotic versatility.</title>
        <authorList>
            <person name="Fritz-Laylin L.K."/>
            <person name="Prochnik S.E."/>
            <person name="Ginger M.L."/>
            <person name="Dacks J.B."/>
            <person name="Carpenter M.L."/>
            <person name="Field M.C."/>
            <person name="Kuo A."/>
            <person name="Paredez A."/>
            <person name="Chapman J."/>
            <person name="Pham J."/>
            <person name="Shu S."/>
            <person name="Neupane R."/>
            <person name="Cipriano M."/>
            <person name="Mancuso J."/>
            <person name="Tu H."/>
            <person name="Salamov A."/>
            <person name="Lindquist E."/>
            <person name="Shapiro H."/>
            <person name="Lucas S."/>
            <person name="Grigoriev I.V."/>
            <person name="Cande W.Z."/>
            <person name="Fulton C."/>
            <person name="Rokhsar D.S."/>
            <person name="Dawson S.C."/>
        </authorList>
    </citation>
    <scope>NUCLEOTIDE SEQUENCE [LARGE SCALE GENOMIC DNA]</scope>
    <source>
        <strain evidence="2 3">NEG-M</strain>
    </source>
</reference>
<dbReference type="VEuPathDB" id="AmoebaDB:NAEGRDRAFT_81954"/>
<feature type="region of interest" description="Disordered" evidence="1">
    <location>
        <begin position="391"/>
        <end position="435"/>
    </location>
</feature>
<evidence type="ECO:0000313" key="2">
    <source>
        <dbReference type="EMBL" id="EFC37385.1"/>
    </source>
</evidence>
<accession>D2W0S3</accession>
<gene>
    <name evidence="2" type="ORF">NAEGRDRAFT_81954</name>
</gene>
<protein>
    <submittedName>
        <fullName evidence="2">Uncharacterized protein</fullName>
    </submittedName>
</protein>
<feature type="compositionally biased region" description="Basic and acidic residues" evidence="1">
    <location>
        <begin position="112"/>
        <end position="123"/>
    </location>
</feature>
<dbReference type="Proteomes" id="UP000006671">
    <property type="component" value="Unassembled WGS sequence"/>
</dbReference>
<organism evidence="3">
    <name type="scientific">Naegleria gruberi</name>
    <name type="common">Amoeba</name>
    <dbReference type="NCBI Taxonomy" id="5762"/>
    <lineage>
        <taxon>Eukaryota</taxon>
        <taxon>Discoba</taxon>
        <taxon>Heterolobosea</taxon>
        <taxon>Tetramitia</taxon>
        <taxon>Eutetramitia</taxon>
        <taxon>Vahlkampfiidae</taxon>
        <taxon>Naegleria</taxon>
    </lineage>
</organism>
<dbReference type="AlphaFoldDB" id="D2W0S3"/>